<dbReference type="KEGG" id="rah:Rahaq_4754"/>
<gene>
    <name evidence="1" type="ordered locus">Rahaq_4754</name>
</gene>
<dbReference type="AlphaFoldDB" id="A0A0H3FGW5"/>
<name>A0A0H3FGW5_RAHSY</name>
<protein>
    <submittedName>
        <fullName evidence="1">Uncharacterized protein</fullName>
    </submittedName>
</protein>
<organism evidence="1 2">
    <name type="scientific">Rahnella sp. (strain Y9602)</name>
    <dbReference type="NCBI Taxonomy" id="2703885"/>
    <lineage>
        <taxon>Bacteria</taxon>
        <taxon>Pseudomonadati</taxon>
        <taxon>Pseudomonadota</taxon>
        <taxon>Gammaproteobacteria</taxon>
        <taxon>Enterobacterales</taxon>
        <taxon>Yersiniaceae</taxon>
        <taxon>Rahnella</taxon>
    </lineage>
</organism>
<geneLocation type="plasmid" evidence="1 2">
    <name>pRAHAQ01</name>
</geneLocation>
<dbReference type="HOGENOM" id="CLU_3366837_0_0_6"/>
<evidence type="ECO:0000313" key="2">
    <source>
        <dbReference type="Proteomes" id="UP000007257"/>
    </source>
</evidence>
<sequence length="35" mass="4062">MLKKCNDKVSYKKAATFNQYKFNERGEDGNISEFG</sequence>
<reference evidence="1 2" key="2">
    <citation type="journal article" date="2012" name="J. Bacteriol.">
        <title>Complete Genome Sequence of Rahnella sp. Strain Y9602, a Gammaproteobacterium Isolate from Metal- and Radionuclide-Contaminated Soil.</title>
        <authorList>
            <person name="Martinez R.J."/>
            <person name="Bruce D."/>
            <person name="Detter C."/>
            <person name="Goodwin L.A."/>
            <person name="Han J."/>
            <person name="Han C.S."/>
            <person name="Held B."/>
            <person name="Land M.L."/>
            <person name="Mikhailova N."/>
            <person name="Nolan M."/>
            <person name="Pennacchio L."/>
            <person name="Pitluck S."/>
            <person name="Tapia R."/>
            <person name="Woyke T."/>
            <person name="Sobecky P.A."/>
        </authorList>
    </citation>
    <scope>NUCLEOTIDE SEQUENCE [LARGE SCALE GENOMIC DNA]</scope>
    <source>
        <strain evidence="1 2">Y9602</strain>
        <plasmid evidence="1 2">pRAHAQ01</plasmid>
    </source>
</reference>
<dbReference type="EMBL" id="CP002506">
    <property type="protein sequence ID" value="ADW76334.1"/>
    <property type="molecule type" value="Genomic_DNA"/>
</dbReference>
<proteinExistence type="predicted"/>
<keyword evidence="1" id="KW-0614">Plasmid</keyword>
<reference evidence="2" key="1">
    <citation type="submission" date="2011-01" db="EMBL/GenBank/DDBJ databases">
        <title>Complete sequence of plasmid1 of Rahnella sp. Y9602.</title>
        <authorList>
            <consortium name="US DOE Joint Genome Institute"/>
            <person name="Lucas S."/>
            <person name="Copeland A."/>
            <person name="Lapidus A."/>
            <person name="Cheng J.-F."/>
            <person name="Goodwin L."/>
            <person name="Pitluck S."/>
            <person name="Lu M."/>
            <person name="Detter J.C."/>
            <person name="Han C."/>
            <person name="Tapia R."/>
            <person name="Land M."/>
            <person name="Hauser L."/>
            <person name="Kyrpides N."/>
            <person name="Ivanova N."/>
            <person name="Ovchinnikova G."/>
            <person name="Pagani I."/>
            <person name="Sobecky P.A."/>
            <person name="Martinez R.J."/>
            <person name="Woyke T."/>
        </authorList>
    </citation>
    <scope>NUCLEOTIDE SEQUENCE [LARGE SCALE GENOMIC DNA]</scope>
    <source>
        <strain evidence="2">Y9602</strain>
        <plasmid evidence="2">pRAHAQ01</plasmid>
    </source>
</reference>
<accession>A0A0H3FGW5</accession>
<dbReference type="Proteomes" id="UP000007257">
    <property type="component" value="Plasmid pRAHAQ01"/>
</dbReference>
<evidence type="ECO:0000313" key="1">
    <source>
        <dbReference type="EMBL" id="ADW76334.1"/>
    </source>
</evidence>